<sequence>MRATHRRRRPEPTAAVAYIGRNGKYISSRAKSPLHTPGVAGPDRARGGALINIYYRYFGNRGVSFGEGAEYTQLNEAGPPPPRLAGAVEHARANTALFLHSVTTLANSQCLQPGVMRYCKHGLATEGRVADRAPSASRPAAGPVALRLRRAGGSARRGRQAALAARHAGLPVVTRSERSLRLLPASLFKSQWRA</sequence>
<accession>A0A2A4K4T2</accession>
<proteinExistence type="predicted"/>
<gene>
    <name evidence="1" type="ORF">B5V51_2146</name>
</gene>
<dbReference type="EMBL" id="NWSH01000146">
    <property type="protein sequence ID" value="PCG79079.1"/>
    <property type="molecule type" value="Genomic_DNA"/>
</dbReference>
<comment type="caution">
    <text evidence="1">The sequence shown here is derived from an EMBL/GenBank/DDBJ whole genome shotgun (WGS) entry which is preliminary data.</text>
</comment>
<dbReference type="AlphaFoldDB" id="A0A2A4K4T2"/>
<protein>
    <submittedName>
        <fullName evidence="1">Uncharacterized protein</fullName>
    </submittedName>
</protein>
<reference evidence="1" key="1">
    <citation type="submission" date="2017-09" db="EMBL/GenBank/DDBJ databases">
        <title>Contemporary evolution of a Lepidopteran species, Heliothis virescens, in response to modern agricultural practices.</title>
        <authorList>
            <person name="Fritz M.L."/>
            <person name="Deyonke A.M."/>
            <person name="Papanicolaou A."/>
            <person name="Micinski S."/>
            <person name="Westbrook J."/>
            <person name="Gould F."/>
        </authorList>
    </citation>
    <scope>NUCLEOTIDE SEQUENCE [LARGE SCALE GENOMIC DNA]</scope>
    <source>
        <strain evidence="1">HvINT-</strain>
        <tissue evidence="1">Whole body</tissue>
    </source>
</reference>
<evidence type="ECO:0000313" key="1">
    <source>
        <dbReference type="EMBL" id="PCG79079.1"/>
    </source>
</evidence>
<name>A0A2A4K4T2_HELVI</name>
<organism evidence="1">
    <name type="scientific">Heliothis virescens</name>
    <name type="common">Tobacco budworm moth</name>
    <dbReference type="NCBI Taxonomy" id="7102"/>
    <lineage>
        <taxon>Eukaryota</taxon>
        <taxon>Metazoa</taxon>
        <taxon>Ecdysozoa</taxon>
        <taxon>Arthropoda</taxon>
        <taxon>Hexapoda</taxon>
        <taxon>Insecta</taxon>
        <taxon>Pterygota</taxon>
        <taxon>Neoptera</taxon>
        <taxon>Endopterygota</taxon>
        <taxon>Lepidoptera</taxon>
        <taxon>Glossata</taxon>
        <taxon>Ditrysia</taxon>
        <taxon>Noctuoidea</taxon>
        <taxon>Noctuidae</taxon>
        <taxon>Heliothinae</taxon>
        <taxon>Heliothis</taxon>
    </lineage>
</organism>